<dbReference type="PaxDb" id="6945-B7PYU7"/>
<evidence type="ECO:0000256" key="13">
    <source>
        <dbReference type="ARBA" id="ARBA00032464"/>
    </source>
</evidence>
<dbReference type="GO" id="GO:0019853">
    <property type="term" value="P:L-ascorbic acid biosynthetic process"/>
    <property type="evidence" value="ECO:0000318"/>
    <property type="project" value="GO_Central"/>
</dbReference>
<protein>
    <recommendedName>
        <fullName evidence="8">Regucalcin</fullName>
        <ecNumber evidence="7">3.1.1.17</ecNumber>
    </recommendedName>
    <alternativeName>
        <fullName evidence="13">Gluconolactonase</fullName>
    </alternativeName>
</protein>
<dbReference type="OrthoDB" id="423498at2759"/>
<evidence type="ECO:0000256" key="4">
    <source>
        <dbReference type="ARBA" id="ARBA00001946"/>
    </source>
</evidence>
<evidence type="ECO:0000256" key="8">
    <source>
        <dbReference type="ARBA" id="ARBA00016808"/>
    </source>
</evidence>
<dbReference type="InterPro" id="IPR008367">
    <property type="entry name" value="Regucalcin"/>
</dbReference>
<dbReference type="SUPFAM" id="SSF63829">
    <property type="entry name" value="Calcium-dependent phosphotriesterase"/>
    <property type="match status" value="1"/>
</dbReference>
<reference evidence="17 19" key="1">
    <citation type="submission" date="2008-03" db="EMBL/GenBank/DDBJ databases">
        <title>Annotation of Ixodes scapularis.</title>
        <authorList>
            <consortium name="Ixodes scapularis Genome Project Consortium"/>
            <person name="Caler E."/>
            <person name="Hannick L.I."/>
            <person name="Bidwell S."/>
            <person name="Joardar V."/>
            <person name="Thiagarajan M."/>
            <person name="Amedeo P."/>
            <person name="Galinsky K.J."/>
            <person name="Schobel S."/>
            <person name="Inman J."/>
            <person name="Hostetler J."/>
            <person name="Miller J."/>
            <person name="Hammond M."/>
            <person name="Megy K."/>
            <person name="Lawson D."/>
            <person name="Kodira C."/>
            <person name="Sutton G."/>
            <person name="Meyer J."/>
            <person name="Hill C.A."/>
            <person name="Birren B."/>
            <person name="Nene V."/>
            <person name="Collins F."/>
            <person name="Alarcon-Chaidez F."/>
            <person name="Wikel S."/>
            <person name="Strausberg R."/>
        </authorList>
    </citation>
    <scope>NUCLEOTIDE SEQUENCE [LARGE SCALE GENOMIC DNA]</scope>
    <source>
        <strain evidence="19">Wikel</strain>
        <strain evidence="17">Wikel colony</strain>
    </source>
</reference>
<dbReference type="GO" id="GO:0005509">
    <property type="term" value="F:calcium ion binding"/>
    <property type="evidence" value="ECO:0000318"/>
    <property type="project" value="GO_Central"/>
</dbReference>
<dbReference type="EMBL" id="ABJB010300646">
    <property type="status" value="NOT_ANNOTATED_CDS"/>
    <property type="molecule type" value="Genomic_DNA"/>
</dbReference>
<feature type="domain" description="SMP-30/Gluconolactonase/LRE-like region" evidence="16">
    <location>
        <begin position="21"/>
        <end position="277"/>
    </location>
</feature>
<keyword evidence="19" id="KW-1185">Reference proteome</keyword>
<comment type="subcellular location">
    <subcellularLocation>
        <location evidence="5">Cytoplasm</location>
    </subcellularLocation>
</comment>
<evidence type="ECO:0000256" key="11">
    <source>
        <dbReference type="ARBA" id="ARBA00022801"/>
    </source>
</evidence>
<keyword evidence="10 15" id="KW-0479">Metal-binding</keyword>
<comment type="cofactor">
    <cofactor evidence="4">
        <name>Mg(2+)</name>
        <dbReference type="ChEBI" id="CHEBI:18420"/>
    </cofactor>
</comment>
<evidence type="ECO:0000256" key="7">
    <source>
        <dbReference type="ARBA" id="ARBA00013227"/>
    </source>
</evidence>
<gene>
    <name evidence="17" type="ORF">IscW_ISCW010163</name>
</gene>
<accession>B7PYU7</accession>
<dbReference type="FunFam" id="2.120.10.30:FF:000027">
    <property type="entry name" value="Regucalcin homologue"/>
    <property type="match status" value="1"/>
</dbReference>
<evidence type="ECO:0000313" key="18">
    <source>
        <dbReference type="EnsemblMetazoa" id="ISCW010163-PA"/>
    </source>
</evidence>
<dbReference type="STRING" id="6945.B7PYU7"/>
<comment type="catalytic activity">
    <reaction evidence="1">
        <text>D-glucono-1,5-lactone + H2O = D-gluconate + H(+)</text>
        <dbReference type="Rhea" id="RHEA:10440"/>
        <dbReference type="ChEBI" id="CHEBI:15377"/>
        <dbReference type="ChEBI" id="CHEBI:15378"/>
        <dbReference type="ChEBI" id="CHEBI:16217"/>
        <dbReference type="ChEBI" id="CHEBI:18391"/>
        <dbReference type="EC" id="3.1.1.17"/>
    </reaction>
</comment>
<dbReference type="GO" id="GO:0030234">
    <property type="term" value="F:enzyme regulator activity"/>
    <property type="evidence" value="ECO:0007669"/>
    <property type="project" value="InterPro"/>
</dbReference>
<dbReference type="EMBL" id="ABJB010870179">
    <property type="status" value="NOT_ANNOTATED_CDS"/>
    <property type="molecule type" value="Genomic_DNA"/>
</dbReference>
<dbReference type="PRINTS" id="PR01791">
    <property type="entry name" value="REGUCALCIN"/>
</dbReference>
<comment type="cofactor">
    <cofactor evidence="15">
        <name>Zn(2+)</name>
        <dbReference type="ChEBI" id="CHEBI:29105"/>
    </cofactor>
    <text evidence="15">Binds 1 divalent metal cation per subunit.</text>
</comment>
<evidence type="ECO:0000259" key="16">
    <source>
        <dbReference type="Pfam" id="PF08450"/>
    </source>
</evidence>
<dbReference type="EC" id="3.1.1.17" evidence="7"/>
<dbReference type="PANTHER" id="PTHR10907">
    <property type="entry name" value="REGUCALCIN"/>
    <property type="match status" value="1"/>
</dbReference>
<evidence type="ECO:0000256" key="14">
    <source>
        <dbReference type="PIRSR" id="PIRSR605511-1"/>
    </source>
</evidence>
<dbReference type="EnsemblMetazoa" id="ISCW010163-RA">
    <property type="protein sequence ID" value="ISCW010163-PA"/>
    <property type="gene ID" value="ISCW010163"/>
</dbReference>
<keyword evidence="11" id="KW-0378">Hydrolase</keyword>
<dbReference type="GO" id="GO:0005737">
    <property type="term" value="C:cytoplasm"/>
    <property type="evidence" value="ECO:0007669"/>
    <property type="project" value="UniProtKB-SubCell"/>
</dbReference>
<dbReference type="Gene3D" id="2.120.10.30">
    <property type="entry name" value="TolB, C-terminal domain"/>
    <property type="match status" value="1"/>
</dbReference>
<evidence type="ECO:0000256" key="2">
    <source>
        <dbReference type="ARBA" id="ARBA00001913"/>
    </source>
</evidence>
<keyword evidence="12" id="KW-0106">Calcium</keyword>
<feature type="binding site" evidence="15">
    <location>
        <position position="163"/>
    </location>
    <ligand>
        <name>a divalent metal cation</name>
        <dbReference type="ChEBI" id="CHEBI:60240"/>
    </ligand>
</feature>
<dbReference type="InterPro" id="IPR011042">
    <property type="entry name" value="6-blade_b-propeller_TolB-like"/>
</dbReference>
<evidence type="ECO:0000256" key="6">
    <source>
        <dbReference type="ARBA" id="ARBA00008853"/>
    </source>
</evidence>
<comment type="similarity">
    <text evidence="6">Belongs to the SMP-30/CGR1 family.</text>
</comment>
<dbReference type="VEuPathDB" id="VectorBase:ISCW010163"/>
<comment type="cofactor">
    <cofactor evidence="2">
        <name>Ca(2+)</name>
        <dbReference type="ChEBI" id="CHEBI:29108"/>
    </cofactor>
</comment>
<evidence type="ECO:0000313" key="19">
    <source>
        <dbReference type="Proteomes" id="UP000001555"/>
    </source>
</evidence>
<dbReference type="VEuPathDB" id="VectorBase:ISCP_038501"/>
<dbReference type="HOGENOM" id="CLU_036110_3_2_1"/>
<sequence>EYWSPPREMSVSVCSKRRSELGEGPHWDPSSGTLMHIDAYVHDVCRLDVASQETITKRISADGIVTFVIPYRSDPNLSVVTVNRQARKLEWTTGATELLAEVEPDRPSNIFNDGKCDVSGRLWAGTMGRYSDDDLVQESGSLYSFEASNFETRTHVQQLGISNGMTWSLDNETMFFNDSLKRKIYSFRFSAEDGTLSDKQVFLDFATNPMFKYCGDPDGVTHDIEGKLWVACWDASRIINIDPETGKLLREVAFPVSRPTSCCFGGPNYDVLYVTSAWRGLSATQRECQPLAGAVFQVANLGTRGLPANTFNR</sequence>
<evidence type="ECO:0000256" key="15">
    <source>
        <dbReference type="PIRSR" id="PIRSR605511-2"/>
    </source>
</evidence>
<dbReference type="InterPro" id="IPR005511">
    <property type="entry name" value="SMP-30"/>
</dbReference>
<dbReference type="VEuPathDB" id="VectorBase:ISCI010163"/>
<dbReference type="GO" id="GO:0004341">
    <property type="term" value="F:gluconolactonase activity"/>
    <property type="evidence" value="ECO:0000318"/>
    <property type="project" value="GO_Central"/>
</dbReference>
<evidence type="ECO:0000256" key="1">
    <source>
        <dbReference type="ARBA" id="ARBA00001589"/>
    </source>
</evidence>
<feature type="binding site" evidence="15">
    <location>
        <position position="218"/>
    </location>
    <ligand>
        <name>a divalent metal cation</name>
        <dbReference type="ChEBI" id="CHEBI:60240"/>
    </ligand>
</feature>
<dbReference type="FunCoup" id="B7PYU7">
    <property type="interactions" value="124"/>
</dbReference>
<feature type="non-terminal residue" evidence="17">
    <location>
        <position position="1"/>
    </location>
</feature>
<feature type="binding site" evidence="15">
    <location>
        <position position="23"/>
    </location>
    <ligand>
        <name>a divalent metal cation</name>
        <dbReference type="ChEBI" id="CHEBI:60240"/>
    </ligand>
</feature>
<dbReference type="AlphaFoldDB" id="B7PYU7"/>
<keyword evidence="15" id="KW-0862">Zinc</keyword>
<dbReference type="Pfam" id="PF08450">
    <property type="entry name" value="SGL"/>
    <property type="match status" value="1"/>
</dbReference>
<dbReference type="InterPro" id="IPR013658">
    <property type="entry name" value="SGL"/>
</dbReference>
<proteinExistence type="inferred from homology"/>
<dbReference type="EMBL" id="DS822262">
    <property type="protein sequence ID" value="EEC11769.1"/>
    <property type="molecule type" value="Genomic_DNA"/>
</dbReference>
<name>B7PYU7_IXOSC</name>
<keyword evidence="9" id="KW-0963">Cytoplasm</keyword>
<evidence type="ECO:0000256" key="5">
    <source>
        <dbReference type="ARBA" id="ARBA00004496"/>
    </source>
</evidence>
<dbReference type="Proteomes" id="UP000001555">
    <property type="component" value="Unassembled WGS sequence"/>
</dbReference>
<feature type="active site" description="Proton donor/acceptor" evidence="14">
    <location>
        <position position="218"/>
    </location>
</feature>
<dbReference type="PRINTS" id="PR01790">
    <property type="entry name" value="SMP30FAMILY"/>
</dbReference>
<comment type="cofactor">
    <cofactor evidence="3">
        <name>Mn(2+)</name>
        <dbReference type="ChEBI" id="CHEBI:29035"/>
    </cofactor>
</comment>
<evidence type="ECO:0000256" key="3">
    <source>
        <dbReference type="ARBA" id="ARBA00001936"/>
    </source>
</evidence>
<organism>
    <name type="scientific">Ixodes scapularis</name>
    <name type="common">Black-legged tick</name>
    <name type="synonym">Deer tick</name>
    <dbReference type="NCBI Taxonomy" id="6945"/>
    <lineage>
        <taxon>Eukaryota</taxon>
        <taxon>Metazoa</taxon>
        <taxon>Ecdysozoa</taxon>
        <taxon>Arthropoda</taxon>
        <taxon>Chelicerata</taxon>
        <taxon>Arachnida</taxon>
        <taxon>Acari</taxon>
        <taxon>Parasitiformes</taxon>
        <taxon>Ixodida</taxon>
        <taxon>Ixodoidea</taxon>
        <taxon>Ixodidae</taxon>
        <taxon>Ixodinae</taxon>
        <taxon>Ixodes</taxon>
    </lineage>
</organism>
<feature type="binding site" evidence="15">
    <location>
        <position position="112"/>
    </location>
    <ligand>
        <name>substrate</name>
    </ligand>
</feature>
<evidence type="ECO:0000313" key="17">
    <source>
        <dbReference type="EMBL" id="EEC11769.1"/>
    </source>
</evidence>
<evidence type="ECO:0000256" key="9">
    <source>
        <dbReference type="ARBA" id="ARBA00022490"/>
    </source>
</evidence>
<reference evidence="18" key="2">
    <citation type="submission" date="2020-05" db="UniProtKB">
        <authorList>
            <consortium name="EnsemblMetazoa"/>
        </authorList>
    </citation>
    <scope>IDENTIFICATION</scope>
    <source>
        <strain evidence="18">wikel</strain>
    </source>
</reference>
<dbReference type="PANTHER" id="PTHR10907:SF47">
    <property type="entry name" value="REGUCALCIN"/>
    <property type="match status" value="1"/>
</dbReference>
<evidence type="ECO:0000256" key="10">
    <source>
        <dbReference type="ARBA" id="ARBA00022723"/>
    </source>
</evidence>
<evidence type="ECO:0000256" key="12">
    <source>
        <dbReference type="ARBA" id="ARBA00022837"/>
    </source>
</evidence>